<dbReference type="RefSeq" id="WP_127111351.1">
    <property type="nucleotide sequence ID" value="NZ_RZGR01000020.1"/>
</dbReference>
<keyword evidence="5 12" id="KW-0285">Flavoprotein</keyword>
<evidence type="ECO:0000256" key="10">
    <source>
        <dbReference type="ARBA" id="ARBA00059220"/>
    </source>
</evidence>
<dbReference type="InterPro" id="IPR005101">
    <property type="entry name" value="Cryptochr/Photolyase_FAD-bd"/>
</dbReference>
<dbReference type="GO" id="GO:0071949">
    <property type="term" value="F:FAD binding"/>
    <property type="evidence" value="ECO:0007669"/>
    <property type="project" value="TreeGrafter"/>
</dbReference>
<dbReference type="GO" id="GO:0003904">
    <property type="term" value="F:deoxyribodipyrimidine photo-lyase activity"/>
    <property type="evidence" value="ECO:0007669"/>
    <property type="project" value="UniProtKB-EC"/>
</dbReference>
<dbReference type="GO" id="GO:0009416">
    <property type="term" value="P:response to light stimulus"/>
    <property type="evidence" value="ECO:0007669"/>
    <property type="project" value="TreeGrafter"/>
</dbReference>
<proteinExistence type="inferred from homology"/>
<evidence type="ECO:0000256" key="14">
    <source>
        <dbReference type="RuleBase" id="RU004182"/>
    </source>
</evidence>
<dbReference type="GO" id="GO:0000719">
    <property type="term" value="P:photoreactive repair"/>
    <property type="evidence" value="ECO:0007669"/>
    <property type="project" value="UniProtKB-ARBA"/>
</dbReference>
<dbReference type="Pfam" id="PF03441">
    <property type="entry name" value="FAD_binding_7"/>
    <property type="match status" value="1"/>
</dbReference>
<dbReference type="Proteomes" id="UP000288012">
    <property type="component" value="Unassembled WGS sequence"/>
</dbReference>
<keyword evidence="17" id="KW-1185">Reference proteome</keyword>
<dbReference type="InterPro" id="IPR036155">
    <property type="entry name" value="Crypto/Photolyase_N_sf"/>
</dbReference>
<keyword evidence="6 12" id="KW-0274">FAD</keyword>
<dbReference type="SUPFAM" id="SSF52425">
    <property type="entry name" value="Cryptochrome/photolyase, N-terminal domain"/>
    <property type="match status" value="1"/>
</dbReference>
<feature type="site" description="Electron transfer via tryptophanyl radical" evidence="13">
    <location>
        <position position="381"/>
    </location>
</feature>
<gene>
    <name evidence="16" type="ORF">EKM59_07310</name>
</gene>
<dbReference type="EMBL" id="RZGR01000020">
    <property type="protein sequence ID" value="RUQ85153.1"/>
    <property type="molecule type" value="Genomic_DNA"/>
</dbReference>
<feature type="domain" description="Photolyase/cryptochrome alpha/beta" evidence="15">
    <location>
        <begin position="2"/>
        <end position="129"/>
    </location>
</feature>
<dbReference type="AlphaFoldDB" id="A0A433JIL7"/>
<dbReference type="InterPro" id="IPR002081">
    <property type="entry name" value="Cryptochrome/DNA_photolyase_1"/>
</dbReference>
<evidence type="ECO:0000256" key="4">
    <source>
        <dbReference type="ARBA" id="ARBA00014046"/>
    </source>
</evidence>
<dbReference type="InterPro" id="IPR006050">
    <property type="entry name" value="DNA_photolyase_N"/>
</dbReference>
<evidence type="ECO:0000256" key="12">
    <source>
        <dbReference type="PIRSR" id="PIRSR602081-1"/>
    </source>
</evidence>
<feature type="site" description="Electron transfer via tryptophanyl radical" evidence="13">
    <location>
        <position position="305"/>
    </location>
</feature>
<comment type="caution">
    <text evidence="16">The sequence shown here is derived from an EMBL/GenBank/DDBJ whole genome shotgun (WGS) entry which is preliminary data.</text>
</comment>
<evidence type="ECO:0000256" key="11">
    <source>
        <dbReference type="ARBA" id="ARBA00083107"/>
    </source>
</evidence>
<evidence type="ECO:0000256" key="6">
    <source>
        <dbReference type="ARBA" id="ARBA00022827"/>
    </source>
</evidence>
<comment type="catalytic activity">
    <reaction evidence="9">
        <text>cyclobutadipyrimidine (in DNA) = 2 pyrimidine residues (in DNA).</text>
        <dbReference type="EC" id="4.1.99.3"/>
    </reaction>
</comment>
<evidence type="ECO:0000313" key="16">
    <source>
        <dbReference type="EMBL" id="RUQ85153.1"/>
    </source>
</evidence>
<evidence type="ECO:0000256" key="2">
    <source>
        <dbReference type="ARBA" id="ARBA00005862"/>
    </source>
</evidence>
<comment type="function">
    <text evidence="10">Involved in repair of UV radiation-induced DNA damage. Catalyzes the light-dependent monomerization (300-600 nm) of cyclobutyl pyrimidine dimers (in cis-syn configuration), which are formed between adjacent bases on the same DNA strand upon exposure to ultraviolet radiation.</text>
</comment>
<dbReference type="GO" id="GO:0003677">
    <property type="term" value="F:DNA binding"/>
    <property type="evidence" value="ECO:0007669"/>
    <property type="project" value="TreeGrafter"/>
</dbReference>
<dbReference type="PROSITE" id="PS00394">
    <property type="entry name" value="DNA_PHOTOLYASES_1_1"/>
    <property type="match status" value="1"/>
</dbReference>
<feature type="binding site" evidence="12">
    <location>
        <position position="221"/>
    </location>
    <ligand>
        <name>FAD</name>
        <dbReference type="ChEBI" id="CHEBI:57692"/>
    </ligand>
</feature>
<evidence type="ECO:0000256" key="9">
    <source>
        <dbReference type="ARBA" id="ARBA00033999"/>
    </source>
</evidence>
<protein>
    <recommendedName>
        <fullName evidence="4">Deoxyribodipyrimidine photo-lyase</fullName>
        <ecNumber evidence="3">4.1.99.3</ecNumber>
    </recommendedName>
    <alternativeName>
        <fullName evidence="8">DNA photolyase</fullName>
    </alternativeName>
    <alternativeName>
        <fullName evidence="11">Photoreactivating enzyme</fullName>
    </alternativeName>
</protein>
<comment type="similarity">
    <text evidence="2">Belongs to the DNA photolyase class-1 family.</text>
</comment>
<dbReference type="Gene3D" id="3.40.50.620">
    <property type="entry name" value="HUPs"/>
    <property type="match status" value="1"/>
</dbReference>
<dbReference type="InterPro" id="IPR018394">
    <property type="entry name" value="DNA_photolyase_1_CS_C"/>
</dbReference>
<keyword evidence="7 14" id="KW-0157">Chromophore</keyword>
<evidence type="ECO:0000256" key="7">
    <source>
        <dbReference type="ARBA" id="ARBA00022991"/>
    </source>
</evidence>
<dbReference type="PROSITE" id="PS51645">
    <property type="entry name" value="PHR_CRY_ALPHA_BETA"/>
    <property type="match status" value="1"/>
</dbReference>
<reference evidence="16 17" key="1">
    <citation type="submission" date="2018-12" db="EMBL/GenBank/DDBJ databases">
        <title>Legionella sp,whole genome shotgun sequence.</title>
        <authorList>
            <person name="Wu H."/>
        </authorList>
    </citation>
    <scope>NUCLEOTIDE SEQUENCE [LARGE SCALE GENOMIC DNA]</scope>
    <source>
        <strain evidence="17">km714</strain>
    </source>
</reference>
<feature type="binding site" evidence="12">
    <location>
        <begin position="371"/>
        <end position="373"/>
    </location>
    <ligand>
        <name>FAD</name>
        <dbReference type="ChEBI" id="CHEBI:57692"/>
    </ligand>
</feature>
<feature type="site" description="Electron transfer via tryptophanyl radical" evidence="13">
    <location>
        <position position="358"/>
    </location>
</feature>
<dbReference type="Pfam" id="PF00875">
    <property type="entry name" value="DNA_photolyase"/>
    <property type="match status" value="1"/>
</dbReference>
<feature type="binding site" evidence="12">
    <location>
        <position position="271"/>
    </location>
    <ligand>
        <name>FAD</name>
        <dbReference type="ChEBI" id="CHEBI:57692"/>
    </ligand>
</feature>
<comment type="cofactor">
    <cofactor evidence="1">
        <name>(6R)-5,10-methylene-5,6,7,8-tetrahydrofolate</name>
        <dbReference type="ChEBI" id="CHEBI:15636"/>
    </cofactor>
</comment>
<dbReference type="InterPro" id="IPR036134">
    <property type="entry name" value="Crypto/Photolyase_FAD-like_sf"/>
</dbReference>
<dbReference type="EC" id="4.1.99.3" evidence="3"/>
<evidence type="ECO:0000256" key="3">
    <source>
        <dbReference type="ARBA" id="ARBA00013149"/>
    </source>
</evidence>
<accession>A0A433JIL7</accession>
<feature type="binding site" evidence="12">
    <location>
        <begin position="233"/>
        <end position="237"/>
    </location>
    <ligand>
        <name>FAD</name>
        <dbReference type="ChEBI" id="CHEBI:57692"/>
    </ligand>
</feature>
<dbReference type="PROSITE" id="PS00691">
    <property type="entry name" value="DNA_PHOTOLYASES_1_2"/>
    <property type="match status" value="1"/>
</dbReference>
<dbReference type="Gene3D" id="1.10.579.10">
    <property type="entry name" value="DNA Cyclobutane Dipyrimidine Photolyase, subunit A, domain 3"/>
    <property type="match status" value="1"/>
</dbReference>
<comment type="cofactor">
    <cofactor evidence="12">
        <name>FAD</name>
        <dbReference type="ChEBI" id="CHEBI:57692"/>
    </cofactor>
    <text evidence="12">Binds 1 FAD per subunit.</text>
</comment>
<dbReference type="FunFam" id="1.10.579.10:FF:000003">
    <property type="entry name" value="Deoxyribodipyrimidine photo-lyase"/>
    <property type="match status" value="1"/>
</dbReference>
<name>A0A433JIL7_9GAMM</name>
<dbReference type="PANTHER" id="PTHR11455:SF9">
    <property type="entry name" value="CRYPTOCHROME CIRCADIAN CLOCK 5 ISOFORM X1"/>
    <property type="match status" value="1"/>
</dbReference>
<evidence type="ECO:0000256" key="8">
    <source>
        <dbReference type="ARBA" id="ARBA00031671"/>
    </source>
</evidence>
<evidence type="ECO:0000256" key="13">
    <source>
        <dbReference type="PIRSR" id="PIRSR602081-2"/>
    </source>
</evidence>
<sequence>MMTALFWFRQDLRCDDNAALAAACNRHNLLIPLYIDSDNPQRLCGAAQKWWLHHSLLALNNYLCTQNTRLCLKQGNPLDVLMQLIKQHQVTHIYWNECIEPELRKEEQQIKSILQQNGIQIETYPPNLFFTPAKIHTQQQTIFKRFTPFWRYCLQHLAPPPPAVIKKWPACPAFSSEQLDDWHLLPAKPDWASNFKDYWQPGEQGAQEKLQQFIEDELAAYDKNRDLPARQATSRLSPHLHFGEISPWRIWQELEKIKFDSAYSHSAIEKFLAELGWREFSYYTLYHYPALPHSNIQKTFDEFKWKTNKVYLQAWHKGQTGFPIVDAGMRELWQTGYMHNRVRMITASFLTKNLLIDWRTGAAWFEDTLLDADLAANSFNWQWVAGSGMDAAPYFRIFNPVLQGEKFDSSGEYVKKWVPELASLPVKWLHKPWQMPAQPGFILGKNYPSPIIDLTQTRIRALAAYRELKK</sequence>
<dbReference type="InterPro" id="IPR014729">
    <property type="entry name" value="Rossmann-like_a/b/a_fold"/>
</dbReference>
<keyword evidence="16" id="KW-0456">Lyase</keyword>
<dbReference type="Gene3D" id="1.25.40.80">
    <property type="match status" value="1"/>
</dbReference>
<dbReference type="PANTHER" id="PTHR11455">
    <property type="entry name" value="CRYPTOCHROME"/>
    <property type="match status" value="1"/>
</dbReference>
<evidence type="ECO:0000313" key="17">
    <source>
        <dbReference type="Proteomes" id="UP000288012"/>
    </source>
</evidence>
<evidence type="ECO:0000256" key="5">
    <source>
        <dbReference type="ARBA" id="ARBA00022630"/>
    </source>
</evidence>
<evidence type="ECO:0000259" key="15">
    <source>
        <dbReference type="PROSITE" id="PS51645"/>
    </source>
</evidence>
<dbReference type="PRINTS" id="PR00147">
    <property type="entry name" value="DNAPHOTLYASE"/>
</dbReference>
<dbReference type="SUPFAM" id="SSF48173">
    <property type="entry name" value="Cryptochrome/photolyase FAD-binding domain"/>
    <property type="match status" value="1"/>
</dbReference>
<comment type="similarity">
    <text evidence="14">Belongs to the DNA photolyase family.</text>
</comment>
<evidence type="ECO:0000256" key="1">
    <source>
        <dbReference type="ARBA" id="ARBA00001932"/>
    </source>
</evidence>
<organism evidence="16 17">
    <name type="scientific">Legionella septentrionalis</name>
    <dbReference type="NCBI Taxonomy" id="2498109"/>
    <lineage>
        <taxon>Bacteria</taxon>
        <taxon>Pseudomonadati</taxon>
        <taxon>Pseudomonadota</taxon>
        <taxon>Gammaproteobacteria</taxon>
        <taxon>Legionellales</taxon>
        <taxon>Legionellaceae</taxon>
        <taxon>Legionella</taxon>
    </lineage>
</organism>